<keyword evidence="3" id="KW-1185">Reference proteome</keyword>
<evidence type="ECO:0000313" key="3">
    <source>
        <dbReference type="Proteomes" id="UP000784294"/>
    </source>
</evidence>
<dbReference type="InterPro" id="IPR013783">
    <property type="entry name" value="Ig-like_fold"/>
</dbReference>
<evidence type="ECO:0000259" key="1">
    <source>
        <dbReference type="PROSITE" id="PS50853"/>
    </source>
</evidence>
<dbReference type="Pfam" id="PF00041">
    <property type="entry name" value="fn3"/>
    <property type="match status" value="1"/>
</dbReference>
<feature type="domain" description="Fibronectin type-III" evidence="1">
    <location>
        <begin position="1"/>
        <end position="104"/>
    </location>
</feature>
<dbReference type="InterPro" id="IPR036116">
    <property type="entry name" value="FN3_sf"/>
</dbReference>
<proteinExistence type="predicted"/>
<organism evidence="2 3">
    <name type="scientific">Protopolystoma xenopodis</name>
    <dbReference type="NCBI Taxonomy" id="117903"/>
    <lineage>
        <taxon>Eukaryota</taxon>
        <taxon>Metazoa</taxon>
        <taxon>Spiralia</taxon>
        <taxon>Lophotrochozoa</taxon>
        <taxon>Platyhelminthes</taxon>
        <taxon>Monogenea</taxon>
        <taxon>Polyopisthocotylea</taxon>
        <taxon>Polystomatidea</taxon>
        <taxon>Polystomatidae</taxon>
        <taxon>Protopolystoma</taxon>
    </lineage>
</organism>
<dbReference type="InterPro" id="IPR003961">
    <property type="entry name" value="FN3_dom"/>
</dbReference>
<gene>
    <name evidence="2" type="ORF">PXEA_LOCUS33895</name>
</gene>
<dbReference type="Gene3D" id="2.60.40.10">
    <property type="entry name" value="Immunoglobulins"/>
    <property type="match status" value="1"/>
</dbReference>
<evidence type="ECO:0000313" key="2">
    <source>
        <dbReference type="EMBL" id="VEL40455.1"/>
    </source>
</evidence>
<name>A0A3S5B4V4_9PLAT</name>
<feature type="non-terminal residue" evidence="2">
    <location>
        <position position="133"/>
    </location>
</feature>
<dbReference type="Proteomes" id="UP000784294">
    <property type="component" value="Unassembled WGS sequence"/>
</dbReference>
<protein>
    <recommendedName>
        <fullName evidence="1">Fibronectin type-III domain-containing protein</fullName>
    </recommendedName>
</protein>
<accession>A0A3S5B4V4</accession>
<sequence>MSLPIRSRTTTSLSLAWSRPSNVTGTFIGYRLEVTSLSFPDAAADFVPTNSSYNLSTTTLEHTLTGLQQFGRYRIKLYAINANSLGFFGRPGASASLDTTTLPGRESTNRPPTLSPPFYAACLSVCLSVWMSA</sequence>
<dbReference type="SUPFAM" id="SSF49265">
    <property type="entry name" value="Fibronectin type III"/>
    <property type="match status" value="1"/>
</dbReference>
<dbReference type="PROSITE" id="PS50853">
    <property type="entry name" value="FN3"/>
    <property type="match status" value="1"/>
</dbReference>
<reference evidence="2" key="1">
    <citation type="submission" date="2018-11" db="EMBL/GenBank/DDBJ databases">
        <authorList>
            <consortium name="Pathogen Informatics"/>
        </authorList>
    </citation>
    <scope>NUCLEOTIDE SEQUENCE</scope>
</reference>
<comment type="caution">
    <text evidence="2">The sequence shown here is derived from an EMBL/GenBank/DDBJ whole genome shotgun (WGS) entry which is preliminary data.</text>
</comment>
<dbReference type="CDD" id="cd00063">
    <property type="entry name" value="FN3"/>
    <property type="match status" value="1"/>
</dbReference>
<dbReference type="AlphaFoldDB" id="A0A3S5B4V4"/>
<dbReference type="EMBL" id="CAAALY010264999">
    <property type="protein sequence ID" value="VEL40455.1"/>
    <property type="molecule type" value="Genomic_DNA"/>
</dbReference>